<dbReference type="Pfam" id="PF00378">
    <property type="entry name" value="ECH_1"/>
    <property type="match status" value="1"/>
</dbReference>
<dbReference type="GO" id="GO:0006635">
    <property type="term" value="P:fatty acid beta-oxidation"/>
    <property type="evidence" value="ECO:0007669"/>
    <property type="project" value="TreeGrafter"/>
</dbReference>
<keyword evidence="5" id="KW-1185">Reference proteome</keyword>
<dbReference type="PANTHER" id="PTHR11941:SF171">
    <property type="entry name" value="SD19268P"/>
    <property type="match status" value="1"/>
</dbReference>
<organism evidence="4 5">
    <name type="scientific">Vermiconidia calcicola</name>
    <dbReference type="NCBI Taxonomy" id="1690605"/>
    <lineage>
        <taxon>Eukaryota</taxon>
        <taxon>Fungi</taxon>
        <taxon>Dikarya</taxon>
        <taxon>Ascomycota</taxon>
        <taxon>Pezizomycotina</taxon>
        <taxon>Dothideomycetes</taxon>
        <taxon>Dothideomycetidae</taxon>
        <taxon>Mycosphaerellales</taxon>
        <taxon>Extremaceae</taxon>
        <taxon>Vermiconidia</taxon>
    </lineage>
</organism>
<comment type="caution">
    <text evidence="4">The sequence shown here is derived from an EMBL/GenBank/DDBJ whole genome shotgun (WGS) entry which is preliminary data.</text>
</comment>
<dbReference type="EMBL" id="JAXLQG010000018">
    <property type="protein sequence ID" value="KAK5530799.1"/>
    <property type="molecule type" value="Genomic_DNA"/>
</dbReference>
<dbReference type="Gene3D" id="3.90.226.10">
    <property type="entry name" value="2-enoyl-CoA Hydratase, Chain A, domain 1"/>
    <property type="match status" value="1"/>
</dbReference>
<sequence length="490" mass="53364">MIAASGPRGLTSTSLNRYRLHGTNASDFMTSSILGSVFAEIFNPIGNSMMHSGLRNGRSAVPVSINARHVLSSRSRITSVNIEGSMFEVVVEYRSRVQSPSRAVPDLLESYFDLGAGLICTTAKASSQSPKESRAAGIKTAISGHSRRARCFSNLGFSPALIQFELNAPMPSISRWDSQALLQQLTMNSTMLWRPRLVLRTFHSSYRRNYASSSAAADSPIKVQYRDAPHSGQIRILLLDRPEARNALSRRLISDLRKHITEIQAEKGTGSTRALILASNTDKAFCAGADLRERKGMTQEETRDFLTTMRNTFTDLSNLPIPTISAISSVALGGGLEIALCTTLRVFATSAIVGQPETKLAIIPGAGGTYRLPALIGVNKARDLILTGRRVGGTEAYFLGLCNRLVEATPAEQKEEGKARQKVLDASIQLANDICEGGPIALTQAMRAINGWQRGEVAENEAYEVILHTEDRVEALKAFAEKRKPVFKGR</sequence>
<comment type="similarity">
    <text evidence="1">Belongs to the enoyl-CoA hydratase/isomerase family.</text>
</comment>
<evidence type="ECO:0000313" key="5">
    <source>
        <dbReference type="Proteomes" id="UP001345827"/>
    </source>
</evidence>
<evidence type="ECO:0000256" key="2">
    <source>
        <dbReference type="ARBA" id="ARBA00023026"/>
    </source>
</evidence>
<protein>
    <recommendedName>
        <fullName evidence="6">Enoyl-CoA hydratase</fullName>
    </recommendedName>
</protein>
<dbReference type="GO" id="GO:0005739">
    <property type="term" value="C:mitochondrion"/>
    <property type="evidence" value="ECO:0007669"/>
    <property type="project" value="TreeGrafter"/>
</dbReference>
<dbReference type="InterPro" id="IPR029045">
    <property type="entry name" value="ClpP/crotonase-like_dom_sf"/>
</dbReference>
<dbReference type="SUPFAM" id="SSF52096">
    <property type="entry name" value="ClpP/crotonase"/>
    <property type="match status" value="1"/>
</dbReference>
<keyword evidence="2" id="KW-0843">Virulence</keyword>
<evidence type="ECO:0008006" key="6">
    <source>
        <dbReference type="Google" id="ProtNLM"/>
    </source>
</evidence>
<evidence type="ECO:0000256" key="1">
    <source>
        <dbReference type="ARBA" id="ARBA00005254"/>
    </source>
</evidence>
<dbReference type="InterPro" id="IPR014748">
    <property type="entry name" value="Enoyl-CoA_hydra_C"/>
</dbReference>
<proteinExistence type="inferred from homology"/>
<dbReference type="AlphaFoldDB" id="A0AAV9PWP8"/>
<dbReference type="Gene3D" id="1.10.12.10">
    <property type="entry name" value="Lyase 2-enoyl-coa Hydratase, Chain A, domain 2"/>
    <property type="match status" value="1"/>
</dbReference>
<evidence type="ECO:0000256" key="3">
    <source>
        <dbReference type="ARBA" id="ARBA00023239"/>
    </source>
</evidence>
<name>A0AAV9PWP8_9PEZI</name>
<gene>
    <name evidence="4" type="ORF">LTR25_008656</name>
</gene>
<evidence type="ECO:0000313" key="4">
    <source>
        <dbReference type="EMBL" id="KAK5530799.1"/>
    </source>
</evidence>
<dbReference type="InterPro" id="IPR001753">
    <property type="entry name" value="Enoyl-CoA_hydra/iso"/>
</dbReference>
<keyword evidence="3" id="KW-0456">Lyase</keyword>
<reference evidence="4 5" key="1">
    <citation type="submission" date="2023-06" db="EMBL/GenBank/DDBJ databases">
        <title>Black Yeasts Isolated from many extreme environments.</title>
        <authorList>
            <person name="Coleine C."/>
            <person name="Stajich J.E."/>
            <person name="Selbmann L."/>
        </authorList>
    </citation>
    <scope>NUCLEOTIDE SEQUENCE [LARGE SCALE GENOMIC DNA]</scope>
    <source>
        <strain evidence="4 5">CCFEE 5887</strain>
    </source>
</reference>
<dbReference type="PANTHER" id="PTHR11941">
    <property type="entry name" value="ENOYL-COA HYDRATASE-RELATED"/>
    <property type="match status" value="1"/>
</dbReference>
<dbReference type="CDD" id="cd06558">
    <property type="entry name" value="crotonase-like"/>
    <property type="match status" value="1"/>
</dbReference>
<dbReference type="GO" id="GO:0016829">
    <property type="term" value="F:lyase activity"/>
    <property type="evidence" value="ECO:0007669"/>
    <property type="project" value="UniProtKB-KW"/>
</dbReference>
<dbReference type="Proteomes" id="UP001345827">
    <property type="component" value="Unassembled WGS sequence"/>
</dbReference>
<accession>A0AAV9PWP8</accession>
<dbReference type="FunFam" id="3.90.226.10:FF:000058">
    <property type="entry name" value="Enoyl-CoA hydratase/isomerase family protein"/>
    <property type="match status" value="1"/>
</dbReference>